<comment type="caution">
    <text evidence="2">The sequence shown here is derived from an EMBL/GenBank/DDBJ whole genome shotgun (WGS) entry which is preliminary data.</text>
</comment>
<keyword evidence="1" id="KW-0472">Membrane</keyword>
<evidence type="ECO:0000256" key="1">
    <source>
        <dbReference type="SAM" id="Phobius"/>
    </source>
</evidence>
<keyword evidence="3" id="KW-1185">Reference proteome</keyword>
<dbReference type="Proteomes" id="UP000029221">
    <property type="component" value="Unassembled WGS sequence"/>
</dbReference>
<organism evidence="2 3">
    <name type="scientific">Nonlabens tegetincola</name>
    <dbReference type="NCBI Taxonomy" id="323273"/>
    <lineage>
        <taxon>Bacteria</taxon>
        <taxon>Pseudomonadati</taxon>
        <taxon>Bacteroidota</taxon>
        <taxon>Flavobacteriia</taxon>
        <taxon>Flavobacteriales</taxon>
        <taxon>Flavobacteriaceae</taxon>
        <taxon>Nonlabens</taxon>
    </lineage>
</organism>
<keyword evidence="1" id="KW-0812">Transmembrane</keyword>
<dbReference type="RefSeq" id="WP_042277793.1">
    <property type="nucleotide sequence ID" value="NZ_BBML01000002.1"/>
</dbReference>
<evidence type="ECO:0000313" key="3">
    <source>
        <dbReference type="Proteomes" id="UP000029221"/>
    </source>
</evidence>
<keyword evidence="1" id="KW-1133">Transmembrane helix</keyword>
<sequence length="258" mass="30087">MKLSSILNKRNYEYAFYRFKRFPKSIKTRSEFLEVLTIQELLDLININDYDKIVAVSSGPSSSNLILENRTLYFSTNASIELIKNHPCIYSVNDSYYLEKYMKTCHKHKGIVAMLSWYYATPKNLLNPSLVRFKKFLSKYQRDYPELLLSNEENKSTNHQLFKEISLLLKNEFNFSFYGVNSGFVLTVLAFVIAYCSKKELEIYGLDMGNGSRAYFNSKSHKVGHSVNSLNSRSIVNNFFQKIDDQNRIVITNHSFFP</sequence>
<feature type="transmembrane region" description="Helical" evidence="1">
    <location>
        <begin position="175"/>
        <end position="196"/>
    </location>
</feature>
<proteinExistence type="predicted"/>
<evidence type="ECO:0000313" key="2">
    <source>
        <dbReference type="EMBL" id="GAK96480.1"/>
    </source>
</evidence>
<dbReference type="EMBL" id="BBML01000002">
    <property type="protein sequence ID" value="GAK96480.1"/>
    <property type="molecule type" value="Genomic_DNA"/>
</dbReference>
<name>A0A090Q0G0_9FLAO</name>
<protein>
    <submittedName>
        <fullName evidence="2">Uncharacterized protein</fullName>
    </submittedName>
</protein>
<accession>A0A090Q0G0</accession>
<dbReference type="AlphaFoldDB" id="A0A090Q0G0"/>
<reference evidence="2" key="1">
    <citation type="journal article" date="2014" name="Genome Announc.">
        <title>Draft Genome Sequences of Marine Flavobacterium Nonlabens Strains NR17, NR24, NR27, NR32, NR33, and Ara13.</title>
        <authorList>
            <person name="Nakanishi M."/>
            <person name="Meirelles P."/>
            <person name="Suzuki R."/>
            <person name="Takatani N."/>
            <person name="Mino S."/>
            <person name="Suda W."/>
            <person name="Oshima K."/>
            <person name="Hattori M."/>
            <person name="Ohkuma M."/>
            <person name="Hosokawa M."/>
            <person name="Miyashita K."/>
            <person name="Thompson F.L."/>
            <person name="Niwa A."/>
            <person name="Sawabe T."/>
            <person name="Sawabe T."/>
        </authorList>
    </citation>
    <scope>NUCLEOTIDE SEQUENCE [LARGE SCALE GENOMIC DNA]</scope>
    <source>
        <strain evidence="2">JCM 19294</strain>
    </source>
</reference>
<gene>
    <name evidence="2" type="ORF">JCM19294_1993</name>
</gene>